<proteinExistence type="predicted"/>
<dbReference type="EMBL" id="WNYA01000004">
    <property type="protein sequence ID" value="KAG8576849.1"/>
    <property type="molecule type" value="Genomic_DNA"/>
</dbReference>
<gene>
    <name evidence="2" type="ORF">GDO81_009999</name>
</gene>
<reference evidence="2" key="1">
    <citation type="thesis" date="2020" institute="ProQuest LLC" country="789 East Eisenhower Parkway, Ann Arbor, MI, USA">
        <title>Comparative Genomics and Chromosome Evolution.</title>
        <authorList>
            <person name="Mudd A.B."/>
        </authorList>
    </citation>
    <scope>NUCLEOTIDE SEQUENCE</scope>
    <source>
        <strain evidence="2">237g6f4</strain>
        <tissue evidence="2">Blood</tissue>
    </source>
</reference>
<evidence type="ECO:0000313" key="3">
    <source>
        <dbReference type="Proteomes" id="UP000824782"/>
    </source>
</evidence>
<name>A0AAV7BW24_ENGPU</name>
<dbReference type="AlphaFoldDB" id="A0AAV7BW24"/>
<comment type="caution">
    <text evidence="2">The sequence shown here is derived from an EMBL/GenBank/DDBJ whole genome shotgun (WGS) entry which is preliminary data.</text>
</comment>
<keyword evidence="3" id="KW-1185">Reference proteome</keyword>
<dbReference type="InterPro" id="IPR035976">
    <property type="entry name" value="Sushi/SCR/CCP_sf"/>
</dbReference>
<dbReference type="Proteomes" id="UP000824782">
    <property type="component" value="Unassembled WGS sequence"/>
</dbReference>
<dbReference type="Gene3D" id="2.10.70.10">
    <property type="entry name" value="Complement Module, domain 1"/>
    <property type="match status" value="1"/>
</dbReference>
<dbReference type="SUPFAM" id="SSF57535">
    <property type="entry name" value="Complement control module/SCR domain"/>
    <property type="match status" value="1"/>
</dbReference>
<evidence type="ECO:0008006" key="4">
    <source>
        <dbReference type="Google" id="ProtNLM"/>
    </source>
</evidence>
<accession>A0AAV7BW24</accession>
<sequence>MCNGHPHLNSTITLEKFLVGTSLMYICDPNHFAGHLDFLLYTCDHSNEVNKWISEYCYCREFGTDTNTEFGADSSDCRVSTNLNETIPKVNNFCGPPPTVKNAELNLSASTFSVGQEIIYSFQCGHGQNRTKGILKCQHSGESAAWIKERSGCINKSNGSHEAEGTNYTGG</sequence>
<evidence type="ECO:0000256" key="1">
    <source>
        <dbReference type="ARBA" id="ARBA00023157"/>
    </source>
</evidence>
<protein>
    <recommendedName>
        <fullName evidence="4">Sushi domain-containing protein</fullName>
    </recommendedName>
</protein>
<keyword evidence="1" id="KW-1015">Disulfide bond</keyword>
<evidence type="ECO:0000313" key="2">
    <source>
        <dbReference type="EMBL" id="KAG8576849.1"/>
    </source>
</evidence>
<organism evidence="2 3">
    <name type="scientific">Engystomops pustulosus</name>
    <name type="common">Tungara frog</name>
    <name type="synonym">Physalaemus pustulosus</name>
    <dbReference type="NCBI Taxonomy" id="76066"/>
    <lineage>
        <taxon>Eukaryota</taxon>
        <taxon>Metazoa</taxon>
        <taxon>Chordata</taxon>
        <taxon>Craniata</taxon>
        <taxon>Vertebrata</taxon>
        <taxon>Euteleostomi</taxon>
        <taxon>Amphibia</taxon>
        <taxon>Batrachia</taxon>
        <taxon>Anura</taxon>
        <taxon>Neobatrachia</taxon>
        <taxon>Hyloidea</taxon>
        <taxon>Leptodactylidae</taxon>
        <taxon>Leiuperinae</taxon>
        <taxon>Engystomops</taxon>
    </lineage>
</organism>